<dbReference type="SUPFAM" id="SSF53850">
    <property type="entry name" value="Periplasmic binding protein-like II"/>
    <property type="match status" value="1"/>
</dbReference>
<gene>
    <name evidence="6" type="ORF">H4B97_14180</name>
</gene>
<dbReference type="GO" id="GO:0000976">
    <property type="term" value="F:transcription cis-regulatory region binding"/>
    <property type="evidence" value="ECO:0007669"/>
    <property type="project" value="TreeGrafter"/>
</dbReference>
<evidence type="ECO:0000313" key="7">
    <source>
        <dbReference type="Proteomes" id="UP000590738"/>
    </source>
</evidence>
<dbReference type="Pfam" id="PF00126">
    <property type="entry name" value="HTH_1"/>
    <property type="match status" value="1"/>
</dbReference>
<reference evidence="6 7" key="1">
    <citation type="submission" date="2020-07" db="EMBL/GenBank/DDBJ databases">
        <title>Diversity of carbapenemase encoding genes among Pseudomonas putida group clinical isolates in a tertiary Brazilian hospital.</title>
        <authorList>
            <person name="Alberto-Lei F."/>
            <person name="Nodari C.S."/>
            <person name="Streling A.P."/>
            <person name="Paulino J.T."/>
            <person name="Bessa-Neto F.O."/>
            <person name="Cayo R."/>
            <person name="Gales A.C."/>
        </authorList>
    </citation>
    <scope>NUCLEOTIDE SEQUENCE [LARGE SCALE GENOMIC DNA]</scope>
    <source>
        <strain evidence="6 7">12273</strain>
    </source>
</reference>
<feature type="domain" description="HTH lysR-type" evidence="5">
    <location>
        <begin position="3"/>
        <end position="59"/>
    </location>
</feature>
<protein>
    <submittedName>
        <fullName evidence="6">LysR family transcriptional regulator</fullName>
    </submittedName>
</protein>
<proteinExistence type="inferred from homology"/>
<accession>A0A7W2LMG9</accession>
<dbReference type="PANTHER" id="PTHR30126">
    <property type="entry name" value="HTH-TYPE TRANSCRIPTIONAL REGULATOR"/>
    <property type="match status" value="1"/>
</dbReference>
<keyword evidence="4" id="KW-0804">Transcription</keyword>
<evidence type="ECO:0000259" key="5">
    <source>
        <dbReference type="PROSITE" id="PS50931"/>
    </source>
</evidence>
<dbReference type="EMBL" id="JACGCZ010000021">
    <property type="protein sequence ID" value="MBA6143598.1"/>
    <property type="molecule type" value="Genomic_DNA"/>
</dbReference>
<evidence type="ECO:0000256" key="2">
    <source>
        <dbReference type="ARBA" id="ARBA00023015"/>
    </source>
</evidence>
<evidence type="ECO:0000256" key="4">
    <source>
        <dbReference type="ARBA" id="ARBA00023163"/>
    </source>
</evidence>
<dbReference type="InterPro" id="IPR036388">
    <property type="entry name" value="WH-like_DNA-bd_sf"/>
</dbReference>
<evidence type="ECO:0000256" key="1">
    <source>
        <dbReference type="ARBA" id="ARBA00009437"/>
    </source>
</evidence>
<dbReference type="InterPro" id="IPR000847">
    <property type="entry name" value="LysR_HTH_N"/>
</dbReference>
<sequence>MMVNPQWLRSFAVLADLGNFTRTAEHLNLTQAAVSQHIRHLEQQYGSLFIRHHRHVELTPAGNALLEYFREMERAGRALDARLSAEEQDVGDISLVSPGSIGLALYPLLLDYQQAHPGLIIRHRFAPDAEVLAAVLSNRFEMGIVTYKPDNERIEAQRFAEEPLELILPTAKPYVGFETLSELGFIDHPDGAAMATRLLSRRYPEAQGIQAIQKRGFSNQVGLILEPVSRGLGFTVLPRFARRAFHKQDTLQVVECGNPVVDTLWLIYRSEWPLSSRARRVVDQMQQHLNVTNCRI</sequence>
<keyword evidence="2" id="KW-0805">Transcription regulation</keyword>
<dbReference type="PANTHER" id="PTHR30126:SF99">
    <property type="entry name" value="TRANSCRIPTIONAL REGULATOR LYSR FAMILY"/>
    <property type="match status" value="1"/>
</dbReference>
<dbReference type="AlphaFoldDB" id="A0A7W2LMG9"/>
<keyword evidence="3" id="KW-0238">DNA-binding</keyword>
<dbReference type="SUPFAM" id="SSF46785">
    <property type="entry name" value="Winged helix' DNA-binding domain"/>
    <property type="match status" value="1"/>
</dbReference>
<dbReference type="Pfam" id="PF03466">
    <property type="entry name" value="LysR_substrate"/>
    <property type="match status" value="1"/>
</dbReference>
<dbReference type="CDD" id="cd05466">
    <property type="entry name" value="PBP2_LTTR_substrate"/>
    <property type="match status" value="1"/>
</dbReference>
<dbReference type="InterPro" id="IPR036390">
    <property type="entry name" value="WH_DNA-bd_sf"/>
</dbReference>
<dbReference type="PROSITE" id="PS50931">
    <property type="entry name" value="HTH_LYSR"/>
    <property type="match status" value="1"/>
</dbReference>
<evidence type="ECO:0000313" key="6">
    <source>
        <dbReference type="EMBL" id="MBA6143598.1"/>
    </source>
</evidence>
<dbReference type="GO" id="GO:0003700">
    <property type="term" value="F:DNA-binding transcription factor activity"/>
    <property type="evidence" value="ECO:0007669"/>
    <property type="project" value="InterPro"/>
</dbReference>
<comment type="caution">
    <text evidence="6">The sequence shown here is derived from an EMBL/GenBank/DDBJ whole genome shotgun (WGS) entry which is preliminary data.</text>
</comment>
<dbReference type="InterPro" id="IPR005119">
    <property type="entry name" value="LysR_subst-bd"/>
</dbReference>
<comment type="similarity">
    <text evidence="1">Belongs to the LysR transcriptional regulatory family.</text>
</comment>
<dbReference type="Gene3D" id="1.10.10.10">
    <property type="entry name" value="Winged helix-like DNA-binding domain superfamily/Winged helix DNA-binding domain"/>
    <property type="match status" value="1"/>
</dbReference>
<dbReference type="Gene3D" id="3.40.190.290">
    <property type="match status" value="1"/>
</dbReference>
<organism evidence="6 7">
    <name type="scientific">Pseudomonas juntendi</name>
    <dbReference type="NCBI Taxonomy" id="2666183"/>
    <lineage>
        <taxon>Bacteria</taxon>
        <taxon>Pseudomonadati</taxon>
        <taxon>Pseudomonadota</taxon>
        <taxon>Gammaproteobacteria</taxon>
        <taxon>Pseudomonadales</taxon>
        <taxon>Pseudomonadaceae</taxon>
        <taxon>Pseudomonas</taxon>
    </lineage>
</organism>
<name>A0A7W2LMG9_9PSED</name>
<dbReference type="Proteomes" id="UP000590738">
    <property type="component" value="Unassembled WGS sequence"/>
</dbReference>
<evidence type="ECO:0000256" key="3">
    <source>
        <dbReference type="ARBA" id="ARBA00023125"/>
    </source>
</evidence>
<dbReference type="RefSeq" id="WP_029885013.1">
    <property type="nucleotide sequence ID" value="NZ_BQHP01000003.1"/>
</dbReference>